<dbReference type="Gene3D" id="3.90.226.10">
    <property type="entry name" value="2-enoyl-CoA Hydratase, Chain A, domain 1"/>
    <property type="match status" value="1"/>
</dbReference>
<keyword evidence="5 7" id="KW-0378">Hydrolase</keyword>
<dbReference type="PROSITE" id="PS50106">
    <property type="entry name" value="PDZ"/>
    <property type="match status" value="1"/>
</dbReference>
<keyword evidence="6 7" id="KW-0720">Serine protease</keyword>
<dbReference type="InterPro" id="IPR015943">
    <property type="entry name" value="WD40/YVTN_repeat-like_dom_sf"/>
</dbReference>
<dbReference type="PIRSF" id="PIRSF036421">
    <property type="entry name" value="Tricorn_protease"/>
    <property type="match status" value="1"/>
</dbReference>
<feature type="compositionally biased region" description="Acidic residues" evidence="9">
    <location>
        <begin position="579"/>
        <end position="592"/>
    </location>
</feature>
<dbReference type="PANTHER" id="PTHR43253">
    <property type="entry name" value="TRICORN PROTEASE HOMOLOG 2-RELATED"/>
    <property type="match status" value="1"/>
</dbReference>
<dbReference type="AlphaFoldDB" id="A0A8J3ITP6"/>
<evidence type="ECO:0000256" key="6">
    <source>
        <dbReference type="ARBA" id="ARBA00022825"/>
    </source>
</evidence>
<evidence type="ECO:0000256" key="4">
    <source>
        <dbReference type="ARBA" id="ARBA00022670"/>
    </source>
</evidence>
<dbReference type="CDD" id="cd07562">
    <property type="entry name" value="Peptidase_S41_TRI"/>
    <property type="match status" value="1"/>
</dbReference>
<dbReference type="Gene3D" id="2.30.42.10">
    <property type="match status" value="1"/>
</dbReference>
<dbReference type="Pfam" id="PF14685">
    <property type="entry name" value="PDZ_Tricorn"/>
    <property type="match status" value="1"/>
</dbReference>
<dbReference type="SUPFAM" id="SSF52096">
    <property type="entry name" value="ClpP/crotonase"/>
    <property type="match status" value="1"/>
</dbReference>
<comment type="caution">
    <text evidence="11">The sequence shown here is derived from an EMBL/GenBank/DDBJ whole genome shotgun (WGS) entry which is preliminary data.</text>
</comment>
<accession>A0A8J3ITP6</accession>
<feature type="region of interest" description="Disordered" evidence="9">
    <location>
        <begin position="506"/>
        <end position="534"/>
    </location>
</feature>
<dbReference type="Gene3D" id="2.130.10.10">
    <property type="entry name" value="YVTN repeat-like/Quinoprotein amine dehydrogenase"/>
    <property type="match status" value="1"/>
</dbReference>
<evidence type="ECO:0000313" key="12">
    <source>
        <dbReference type="Proteomes" id="UP000597444"/>
    </source>
</evidence>
<dbReference type="InterPro" id="IPR036034">
    <property type="entry name" value="PDZ_sf"/>
</dbReference>
<dbReference type="InterPro" id="IPR029045">
    <property type="entry name" value="ClpP/crotonase-like_dom_sf"/>
</dbReference>
<dbReference type="SMART" id="SM00245">
    <property type="entry name" value="TSPc"/>
    <property type="match status" value="1"/>
</dbReference>
<dbReference type="SUPFAM" id="SSF50156">
    <property type="entry name" value="PDZ domain-like"/>
    <property type="match status" value="1"/>
</dbReference>
<dbReference type="GO" id="GO:0008236">
    <property type="term" value="F:serine-type peptidase activity"/>
    <property type="evidence" value="ECO:0007669"/>
    <property type="project" value="UniProtKB-UniRule"/>
</dbReference>
<dbReference type="GO" id="GO:0005737">
    <property type="term" value="C:cytoplasm"/>
    <property type="evidence" value="ECO:0007669"/>
    <property type="project" value="UniProtKB-SubCell"/>
</dbReference>
<evidence type="ECO:0000256" key="3">
    <source>
        <dbReference type="ARBA" id="ARBA00022490"/>
    </source>
</evidence>
<dbReference type="GO" id="GO:0006508">
    <property type="term" value="P:proteolysis"/>
    <property type="evidence" value="ECO:0007669"/>
    <property type="project" value="UniProtKB-UniRule"/>
</dbReference>
<evidence type="ECO:0000256" key="2">
    <source>
        <dbReference type="ARBA" id="ARBA00008524"/>
    </source>
</evidence>
<protein>
    <recommendedName>
        <fullName evidence="7">Tricorn protease homolog</fullName>
        <ecNumber evidence="7">3.4.21.-</ecNumber>
    </recommendedName>
</protein>
<feature type="domain" description="PDZ" evidence="10">
    <location>
        <begin position="749"/>
        <end position="831"/>
    </location>
</feature>
<evidence type="ECO:0000313" key="11">
    <source>
        <dbReference type="EMBL" id="GHP00587.1"/>
    </source>
</evidence>
<evidence type="ECO:0000256" key="8">
    <source>
        <dbReference type="PIRSR" id="PIRSR036421-1"/>
    </source>
</evidence>
<evidence type="ECO:0000256" key="1">
    <source>
        <dbReference type="ARBA" id="ARBA00004496"/>
    </source>
</evidence>
<dbReference type="Pfam" id="PF26550">
    <property type="entry name" value="Tricorn_2nd"/>
    <property type="match status" value="1"/>
</dbReference>
<sequence length="1069" mass="120631">MVKGYIRFPHVFQDRIVFVAEDDLWLVSASGGRAERLTAGVGEVSSPRFSPDGHWLAFVGCEEGPSEVYVMPANGGQIRRLTYDAGECQVLGWSQSGDEVLYASNAHQFSPRYYTISAVALGGGMPRELPLGQANAIAYGPQGGIVLGRNIRDMARWKRYRGGTVGHLWCDAKGSGTFQRFLHVNGNVADPCWVGDRIYFLSDYEGVGNLYSCTPAGEDVQRHTNHEDFYARSLASDGERLIYHAGAELYLYDPAVGETRQLSVELPSIRTQRNRKFVSARRYLDTYALHPQGHKLALTTRGKAFSLGNWEGPVLQHGEPDGVRYRFLEWLNDGKRYVAVCDAPGREVLVIFDPEQEGSPNILSEIAFGRVVSLSVSPTNDVIVLTNHRNELVMVDLATASARVLDRSETKLIRSVSWSPDGRWLAYGFGLPSRKTAIKLCEIESGQTHQITEPILHDVSPSFDPKGKCLYFLGYRLFHPTHDNMQFELGFPRGVKPYAMMLQRDTRSPFGPEATPVGEKGEEGKKEEESKDMGENKKQVVIDLEGIAERVVPFPVDEGCFLSVVGIKGKALLLSVPEGEVEEDEDEDDEENEPRGRIDAYDFETKKRERVLTGVNSFTLSRDCTTLVYHSHERLRVLKAGEKPKEDKSDYTKETGWIDLGRVKVSVSPPSEWRQMFAEAWRLQREQFWVENMSGVDWEAVYRQYAPLVERVASRSELSDLLWEMLGELGTSHAYEVGGEYRAQPHYHQGFLGVDWSYDTEQERYRIAHLVKGDPSENETTSPLLAPGLGVAVGDAVLSINGQRVSRERTPQALLVNQSGHAVQVTIEKADTQEQRSLVVNVMESEWKMRYREWVKQQRHYVHTVSDGRVGYVHIPDMGVSGFGEFHRSYLAEYDYPALLIDVRWNNGGFVAELLLEKLARRRIGRVFPRWNMPFPFPQQSPRGPMVALMNEQTASNGDIFSHSFKLMGLGPLIGKRSWGGVIGYVPRHWLVDETMTTQPEYAYWFKDVGWNIENYGTDPDIEVDVAPQDYAKNIDPQLDRAIAEALKMIEERPTLEPQPGERPYLGRS</sequence>
<evidence type="ECO:0000259" key="10">
    <source>
        <dbReference type="PROSITE" id="PS50106"/>
    </source>
</evidence>
<evidence type="ECO:0000256" key="7">
    <source>
        <dbReference type="PIRNR" id="PIRNR036421"/>
    </source>
</evidence>
<keyword evidence="3 7" id="KW-0963">Cytoplasm</keyword>
<dbReference type="InterPro" id="IPR005151">
    <property type="entry name" value="Tail-specific_protease"/>
</dbReference>
<dbReference type="Pfam" id="PF14684">
    <property type="entry name" value="Tricorn_C1"/>
    <property type="match status" value="1"/>
</dbReference>
<evidence type="ECO:0000256" key="9">
    <source>
        <dbReference type="SAM" id="MobiDB-lite"/>
    </source>
</evidence>
<gene>
    <name evidence="11" type="primary">tri1_2</name>
    <name evidence="11" type="ORF">KSF_106340</name>
</gene>
<dbReference type="Proteomes" id="UP000597444">
    <property type="component" value="Unassembled WGS sequence"/>
</dbReference>
<dbReference type="Gene3D" id="2.120.10.60">
    <property type="entry name" value="Tricorn protease N-terminal domain"/>
    <property type="match status" value="1"/>
</dbReference>
<dbReference type="EMBL" id="BNJK01000003">
    <property type="protein sequence ID" value="GHP00587.1"/>
    <property type="molecule type" value="Genomic_DNA"/>
</dbReference>
<comment type="function">
    <text evidence="7">Degrades oligopeptides.</text>
</comment>
<keyword evidence="12" id="KW-1185">Reference proteome</keyword>
<dbReference type="EC" id="3.4.21.-" evidence="7"/>
<organism evidence="11 12">
    <name type="scientific">Reticulibacter mediterranei</name>
    <dbReference type="NCBI Taxonomy" id="2778369"/>
    <lineage>
        <taxon>Bacteria</taxon>
        <taxon>Bacillati</taxon>
        <taxon>Chloroflexota</taxon>
        <taxon>Ktedonobacteria</taxon>
        <taxon>Ktedonobacterales</taxon>
        <taxon>Reticulibacteraceae</taxon>
        <taxon>Reticulibacter</taxon>
    </lineage>
</organism>
<feature type="active site" description="Nucleophile" evidence="8">
    <location>
        <position position="956"/>
    </location>
</feature>
<comment type="similarity">
    <text evidence="2 7">Belongs to the peptidase S41B family.</text>
</comment>
<dbReference type="InterPro" id="IPR029414">
    <property type="entry name" value="Tricorn_PDZ"/>
</dbReference>
<dbReference type="Pfam" id="PF26549">
    <property type="entry name" value="Tricorn_N"/>
    <property type="match status" value="1"/>
</dbReference>
<dbReference type="SUPFAM" id="SSF82171">
    <property type="entry name" value="DPP6 N-terminal domain-like"/>
    <property type="match status" value="1"/>
</dbReference>
<dbReference type="InterPro" id="IPR001478">
    <property type="entry name" value="PDZ"/>
</dbReference>
<dbReference type="PANTHER" id="PTHR43253:SF1">
    <property type="entry name" value="TRICORN PROTEASE HOMOLOG 2-RELATED"/>
    <property type="match status" value="1"/>
</dbReference>
<dbReference type="Gene3D" id="3.30.750.44">
    <property type="match status" value="1"/>
</dbReference>
<feature type="active site" description="Charge relay system" evidence="8">
    <location>
        <position position="733"/>
    </location>
</feature>
<dbReference type="InterPro" id="IPR028204">
    <property type="entry name" value="Tricorn_C1"/>
</dbReference>
<reference evidence="11" key="1">
    <citation type="submission" date="2020-10" db="EMBL/GenBank/DDBJ databases">
        <title>Taxonomic study of unclassified bacteria belonging to the class Ktedonobacteria.</title>
        <authorList>
            <person name="Yabe S."/>
            <person name="Wang C.M."/>
            <person name="Zheng Y."/>
            <person name="Sakai Y."/>
            <person name="Cavaletti L."/>
            <person name="Monciardini P."/>
            <person name="Donadio S."/>
        </authorList>
    </citation>
    <scope>NUCLEOTIDE SEQUENCE</scope>
    <source>
        <strain evidence="11">ID150040</strain>
    </source>
</reference>
<keyword evidence="4 7" id="KW-0645">Protease</keyword>
<name>A0A8J3ITP6_9CHLR</name>
<evidence type="ECO:0000256" key="5">
    <source>
        <dbReference type="ARBA" id="ARBA00022801"/>
    </source>
</evidence>
<comment type="subcellular location">
    <subcellularLocation>
        <location evidence="1 7">Cytoplasm</location>
    </subcellularLocation>
</comment>
<feature type="active site" description="Charge relay system" evidence="8">
    <location>
        <position position="1014"/>
    </location>
</feature>
<feature type="compositionally biased region" description="Basic and acidic residues" evidence="9">
    <location>
        <begin position="519"/>
        <end position="534"/>
    </location>
</feature>
<dbReference type="SUPFAM" id="SSF69304">
    <property type="entry name" value="Tricorn protease N-terminal domain"/>
    <property type="match status" value="1"/>
</dbReference>
<proteinExistence type="inferred from homology"/>
<feature type="region of interest" description="Disordered" evidence="9">
    <location>
        <begin position="577"/>
        <end position="597"/>
    </location>
</feature>
<dbReference type="InterPro" id="IPR012393">
    <property type="entry name" value="Tricorn_protease"/>
</dbReference>
<dbReference type="Pfam" id="PF03572">
    <property type="entry name" value="Peptidase_S41"/>
    <property type="match status" value="1"/>
</dbReference>